<feature type="compositionally biased region" description="Basic residues" evidence="1">
    <location>
        <begin position="416"/>
        <end position="428"/>
    </location>
</feature>
<protein>
    <submittedName>
        <fullName evidence="2">Uncharacterized protein</fullName>
    </submittedName>
</protein>
<evidence type="ECO:0000256" key="1">
    <source>
        <dbReference type="SAM" id="MobiDB-lite"/>
    </source>
</evidence>
<feature type="compositionally biased region" description="Acidic residues" evidence="1">
    <location>
        <begin position="1"/>
        <end position="10"/>
    </location>
</feature>
<evidence type="ECO:0000313" key="3">
    <source>
        <dbReference type="Proteomes" id="UP001331761"/>
    </source>
</evidence>
<feature type="compositionally biased region" description="Basic and acidic residues" evidence="1">
    <location>
        <begin position="52"/>
        <end position="63"/>
    </location>
</feature>
<feature type="region of interest" description="Disordered" evidence="1">
    <location>
        <begin position="134"/>
        <end position="172"/>
    </location>
</feature>
<dbReference type="AlphaFoldDB" id="A0AAN8F2X6"/>
<feature type="compositionally biased region" description="Basic and acidic residues" evidence="1">
    <location>
        <begin position="204"/>
        <end position="214"/>
    </location>
</feature>
<dbReference type="Proteomes" id="UP001331761">
    <property type="component" value="Unassembled WGS sequence"/>
</dbReference>
<organism evidence="2 3">
    <name type="scientific">Trichostrongylus colubriformis</name>
    <name type="common">Black scour worm</name>
    <dbReference type="NCBI Taxonomy" id="6319"/>
    <lineage>
        <taxon>Eukaryota</taxon>
        <taxon>Metazoa</taxon>
        <taxon>Ecdysozoa</taxon>
        <taxon>Nematoda</taxon>
        <taxon>Chromadorea</taxon>
        <taxon>Rhabditida</taxon>
        <taxon>Rhabditina</taxon>
        <taxon>Rhabditomorpha</taxon>
        <taxon>Strongyloidea</taxon>
        <taxon>Trichostrongylidae</taxon>
        <taxon>Trichostrongylus</taxon>
    </lineage>
</organism>
<comment type="caution">
    <text evidence="2">The sequence shown here is derived from an EMBL/GenBank/DDBJ whole genome shotgun (WGS) entry which is preliminary data.</text>
</comment>
<name>A0AAN8F2X6_TRICO</name>
<dbReference type="EMBL" id="WIXE01018020">
    <property type="protein sequence ID" value="KAK5971272.1"/>
    <property type="molecule type" value="Genomic_DNA"/>
</dbReference>
<feature type="region of interest" description="Disordered" evidence="1">
    <location>
        <begin position="389"/>
        <end position="455"/>
    </location>
</feature>
<sequence>MEVSSSEEDFVDYHRGSPYRCSQASSSSGFPSSVSATFSRQSSSRSSIGVPRRRDSTLRESPVRGHHSPFSRSPYMRHSSSSQYCGELVRNSPARTSGMSEDSGVQMWNEPTILPGGGQQVAYSQTLFRNADGRWSDGRIVQRRKPKRSSTFQRDSPARLPQSRGKAQRASYPSPMHLDLDLCCDCNNENCCRRQRARSMIQERAAESPAHCDDPTELSVSNLPQSSSYEEALRAAGSTSGMTSRTVSEHGLAPVAEPTPPARIASHANPIHHPPVVTTYVNPLTSPEPRVSPTPPARKLSGKPANADNNSEELFSSLDSNNPEPVPQTQCDASAENSSDDEKDVENGNVLDSSLDSQKAFSALTKTSSEEDSAEKRRRELIMMTSSSTMASSLERSLEQGAMHSDGLSDKERRVRAVKNTIRGHRRTQSNPQSVIMSIVDETSSETDSDDAVDI</sequence>
<feature type="compositionally biased region" description="Polar residues" evidence="1">
    <location>
        <begin position="307"/>
        <end position="337"/>
    </location>
</feature>
<keyword evidence="3" id="KW-1185">Reference proteome</keyword>
<gene>
    <name evidence="2" type="ORF">GCK32_010631</name>
</gene>
<feature type="compositionally biased region" description="Acidic residues" evidence="1">
    <location>
        <begin position="443"/>
        <end position="455"/>
    </location>
</feature>
<reference evidence="2 3" key="1">
    <citation type="submission" date="2019-10" db="EMBL/GenBank/DDBJ databases">
        <title>Assembly and Annotation for the nematode Trichostrongylus colubriformis.</title>
        <authorList>
            <person name="Martin J."/>
        </authorList>
    </citation>
    <scope>NUCLEOTIDE SEQUENCE [LARGE SCALE GENOMIC DNA]</scope>
    <source>
        <strain evidence="2">G859</strain>
        <tissue evidence="2">Whole worm</tissue>
    </source>
</reference>
<feature type="region of interest" description="Disordered" evidence="1">
    <location>
        <begin position="1"/>
        <end position="79"/>
    </location>
</feature>
<feature type="compositionally biased region" description="Polar residues" evidence="1">
    <location>
        <begin position="237"/>
        <end position="246"/>
    </location>
</feature>
<feature type="compositionally biased region" description="Polar residues" evidence="1">
    <location>
        <begin position="218"/>
        <end position="229"/>
    </location>
</feature>
<accession>A0AAN8F2X6</accession>
<evidence type="ECO:0000313" key="2">
    <source>
        <dbReference type="EMBL" id="KAK5971272.1"/>
    </source>
</evidence>
<feature type="region of interest" description="Disordered" evidence="1">
    <location>
        <begin position="204"/>
        <end position="356"/>
    </location>
</feature>
<feature type="compositionally biased region" description="Low complexity" evidence="1">
    <location>
        <begin position="22"/>
        <end position="50"/>
    </location>
</feature>
<proteinExistence type="predicted"/>